<dbReference type="Proteomes" id="UP000198402">
    <property type="component" value="Unassembled WGS sequence"/>
</dbReference>
<dbReference type="GO" id="GO:0004325">
    <property type="term" value="F:ferrochelatase activity"/>
    <property type="evidence" value="ECO:0007669"/>
    <property type="project" value="InterPro"/>
</dbReference>
<dbReference type="Gene3D" id="3.30.160.110">
    <property type="entry name" value="Siroheme synthase, domain 2"/>
    <property type="match status" value="1"/>
</dbReference>
<evidence type="ECO:0000256" key="2">
    <source>
        <dbReference type="ARBA" id="ARBA00012400"/>
    </source>
</evidence>
<evidence type="ECO:0000256" key="1">
    <source>
        <dbReference type="ARBA" id="ARBA00005010"/>
    </source>
</evidence>
<dbReference type="PANTHER" id="PTHR35330">
    <property type="entry name" value="SIROHEME BIOSYNTHESIS PROTEIN MET8"/>
    <property type="match status" value="1"/>
</dbReference>
<protein>
    <recommendedName>
        <fullName evidence="2">precorrin-2 dehydrogenase</fullName>
        <ecNumber evidence="2">1.3.1.76</ecNumber>
    </recommendedName>
</protein>
<organism evidence="7 8">
    <name type="scientific">Secundilactobacillus silagei JCM 19001</name>
    <dbReference type="NCBI Taxonomy" id="1302250"/>
    <lineage>
        <taxon>Bacteria</taxon>
        <taxon>Bacillati</taxon>
        <taxon>Bacillota</taxon>
        <taxon>Bacilli</taxon>
        <taxon>Lactobacillales</taxon>
        <taxon>Lactobacillaceae</taxon>
        <taxon>Secundilactobacillus</taxon>
    </lineage>
</organism>
<keyword evidence="5" id="KW-0627">Porphyrin biosynthesis</keyword>
<dbReference type="EMBL" id="BCMG01000002">
    <property type="protein sequence ID" value="GAX00494.1"/>
    <property type="molecule type" value="Genomic_DNA"/>
</dbReference>
<comment type="pathway">
    <text evidence="1">Porphyrin-containing compound metabolism; siroheme biosynthesis; sirohydrochlorin from precorrin-2: step 1/1.</text>
</comment>
<comment type="catalytic activity">
    <reaction evidence="6">
        <text>precorrin-2 + NAD(+) = sirohydrochlorin + NADH + 2 H(+)</text>
        <dbReference type="Rhea" id="RHEA:15613"/>
        <dbReference type="ChEBI" id="CHEBI:15378"/>
        <dbReference type="ChEBI" id="CHEBI:57540"/>
        <dbReference type="ChEBI" id="CHEBI:57945"/>
        <dbReference type="ChEBI" id="CHEBI:58351"/>
        <dbReference type="ChEBI" id="CHEBI:58827"/>
        <dbReference type="EC" id="1.3.1.76"/>
    </reaction>
</comment>
<evidence type="ECO:0000256" key="3">
    <source>
        <dbReference type="ARBA" id="ARBA00023002"/>
    </source>
</evidence>
<evidence type="ECO:0000256" key="4">
    <source>
        <dbReference type="ARBA" id="ARBA00023027"/>
    </source>
</evidence>
<evidence type="ECO:0000313" key="7">
    <source>
        <dbReference type="EMBL" id="GAX00494.1"/>
    </source>
</evidence>
<evidence type="ECO:0000256" key="6">
    <source>
        <dbReference type="ARBA" id="ARBA00047561"/>
    </source>
</evidence>
<proteinExistence type="predicted"/>
<dbReference type="GO" id="GO:0019354">
    <property type="term" value="P:siroheme biosynthetic process"/>
    <property type="evidence" value="ECO:0007669"/>
    <property type="project" value="UniProtKB-UniPathway"/>
</dbReference>
<keyword evidence="8" id="KW-1185">Reference proteome</keyword>
<accession>A0A1Z5IFC0</accession>
<dbReference type="SUPFAM" id="SSF75615">
    <property type="entry name" value="Siroheme synthase middle domains-like"/>
    <property type="match status" value="1"/>
</dbReference>
<comment type="caution">
    <text evidence="7">The sequence shown here is derived from an EMBL/GenBank/DDBJ whole genome shotgun (WGS) entry which is preliminary data.</text>
</comment>
<keyword evidence="4" id="KW-0520">NAD</keyword>
<gene>
    <name evidence="7" type="ORF">IWT126_00509</name>
</gene>
<name>A0A1Z5IFC0_9LACO</name>
<dbReference type="OrthoDB" id="9773765at2"/>
<dbReference type="UniPathway" id="UPA00262">
    <property type="reaction ID" value="UER00222"/>
</dbReference>
<dbReference type="RefSeq" id="WP_089136214.1">
    <property type="nucleotide sequence ID" value="NZ_BCMG01000002.1"/>
</dbReference>
<dbReference type="AlphaFoldDB" id="A0A1Z5IFC0"/>
<sequence>MEHPYPVVIDLSKKQVAVIGGGHVAVRKVKGLLAAHANVTVISPQLDAAIDQNAVTWQAKQFEPADIKNMDMIIICTSDSAVNRMVVAAATHFQLVNDASDKSRSDFYNVARVESSDLLLTVSTKGASPSKAKLIKNKLKEWLNQNDWFNGKES</sequence>
<dbReference type="Gene3D" id="3.40.50.720">
    <property type="entry name" value="NAD(P)-binding Rossmann-like Domain"/>
    <property type="match status" value="1"/>
</dbReference>
<dbReference type="STRING" id="1302250.GCA_001313225_02887"/>
<dbReference type="EC" id="1.3.1.76" evidence="2"/>
<dbReference type="InterPro" id="IPR028161">
    <property type="entry name" value="Met8-like"/>
</dbReference>
<evidence type="ECO:0000313" key="8">
    <source>
        <dbReference type="Proteomes" id="UP000198402"/>
    </source>
</evidence>
<dbReference type="NCBIfam" id="TIGR01470">
    <property type="entry name" value="cysG_Nterm"/>
    <property type="match status" value="1"/>
</dbReference>
<dbReference type="InterPro" id="IPR036291">
    <property type="entry name" value="NAD(P)-bd_dom_sf"/>
</dbReference>
<dbReference type="InterPro" id="IPR006367">
    <property type="entry name" value="Sirohaem_synthase_N"/>
</dbReference>
<reference evidence="7 8" key="1">
    <citation type="submission" date="2015-11" db="EMBL/GenBank/DDBJ databases">
        <title>Draft genome sequences of new species of the genus Lactobacillus isolated from orchardgrass silage.</title>
        <authorList>
            <person name="Tohno M."/>
            <person name="Tanizawa Y."/>
            <person name="Arita M."/>
        </authorList>
    </citation>
    <scope>NUCLEOTIDE SEQUENCE [LARGE SCALE GENOMIC DNA]</scope>
    <source>
        <strain evidence="7 8">IWT126</strain>
    </source>
</reference>
<dbReference type="SUPFAM" id="SSF51735">
    <property type="entry name" value="NAD(P)-binding Rossmann-fold domains"/>
    <property type="match status" value="1"/>
</dbReference>
<dbReference type="GO" id="GO:0043115">
    <property type="term" value="F:precorrin-2 dehydrogenase activity"/>
    <property type="evidence" value="ECO:0007669"/>
    <property type="project" value="UniProtKB-EC"/>
</dbReference>
<dbReference type="Pfam" id="PF13241">
    <property type="entry name" value="NAD_binding_7"/>
    <property type="match status" value="1"/>
</dbReference>
<evidence type="ECO:0000256" key="5">
    <source>
        <dbReference type="ARBA" id="ARBA00023244"/>
    </source>
</evidence>
<dbReference type="PANTHER" id="PTHR35330:SF1">
    <property type="entry name" value="SIROHEME BIOSYNTHESIS PROTEIN MET8"/>
    <property type="match status" value="1"/>
</dbReference>
<keyword evidence="3" id="KW-0560">Oxidoreductase</keyword>